<gene>
    <name evidence="1" type="ORF">MPL3356_220043</name>
</gene>
<accession>A0A090DQ09</accession>
<dbReference type="AlphaFoldDB" id="A0A090DQ09"/>
<name>A0A090DQ09_MESPL</name>
<evidence type="ECO:0008006" key="3">
    <source>
        <dbReference type="Google" id="ProtNLM"/>
    </source>
</evidence>
<reference evidence="2" key="1">
    <citation type="submission" date="2014-08" db="EMBL/GenBank/DDBJ databases">
        <authorList>
            <person name="Moulin L."/>
        </authorList>
    </citation>
    <scope>NUCLEOTIDE SEQUENCE [LARGE SCALE GENOMIC DNA]</scope>
</reference>
<organism evidence="1 2">
    <name type="scientific">Mesorhizobium plurifarium</name>
    <dbReference type="NCBI Taxonomy" id="69974"/>
    <lineage>
        <taxon>Bacteria</taxon>
        <taxon>Pseudomonadati</taxon>
        <taxon>Pseudomonadota</taxon>
        <taxon>Alphaproteobacteria</taxon>
        <taxon>Hyphomicrobiales</taxon>
        <taxon>Phyllobacteriaceae</taxon>
        <taxon>Mesorhizobium</taxon>
    </lineage>
</organism>
<dbReference type="Pfam" id="PF14907">
    <property type="entry name" value="NTP_transf_5"/>
    <property type="match status" value="1"/>
</dbReference>
<keyword evidence="2" id="KW-1185">Reference proteome</keyword>
<proteinExistence type="predicted"/>
<dbReference type="Proteomes" id="UP000045285">
    <property type="component" value="Unassembled WGS sequence"/>
</dbReference>
<dbReference type="EMBL" id="CCMZ01000015">
    <property type="protein sequence ID" value="CDX16394.1"/>
    <property type="molecule type" value="Genomic_DNA"/>
</dbReference>
<sequence length="430" mass="46596">MAVQDGSYERLRAAGCADEVAYVQACLRLFFAPGANTTDGRADLPASTVSASPITAAPISPAPISPAPISPAPISATPTSATNVADIARLNKVAVFLLKALKRRPADAVLAELAGWLDGYRRRTMSMNAACIGDSIAIGRALRESRVDFVFLKGPLQQHLLYGDHFMKPSGDVDILVSPARFGQAREALRAIGYEIAGKSRSVWWVRFLGEQHMVRDDGARASTVDLHHRLQQPGSPSPRDIDGFLRRKREVEVAGVIMPVISAADTLLLSSISVAKAFFNREPCAGYVCDVRASASRLNEAEQQRVLDHAAGQGLADTLLLGLRAADVLLGGDGTLLSDRATRILARIDNADLFHMVMAPWLASLRWPQRRHVLWELCGREPVRYLAEAGWAASADLSRRIFERPAMVEPARSEMIKIVGGAANHASER</sequence>
<protein>
    <recommendedName>
        <fullName evidence="3">Nucleotidyltransferase family protein</fullName>
    </recommendedName>
</protein>
<evidence type="ECO:0000313" key="2">
    <source>
        <dbReference type="Proteomes" id="UP000045285"/>
    </source>
</evidence>
<evidence type="ECO:0000313" key="1">
    <source>
        <dbReference type="EMBL" id="CDX16394.1"/>
    </source>
</evidence>
<dbReference type="InterPro" id="IPR039498">
    <property type="entry name" value="NTP_transf_5"/>
</dbReference>
<dbReference type="STRING" id="69974.MPLDJ20_40094"/>